<dbReference type="InterPro" id="IPR011701">
    <property type="entry name" value="MFS"/>
</dbReference>
<keyword evidence="2" id="KW-1003">Cell membrane</keyword>
<gene>
    <name evidence="7" type="ORF">ME9_00035</name>
</gene>
<feature type="transmembrane region" description="Helical" evidence="6">
    <location>
        <begin position="42"/>
        <end position="62"/>
    </location>
</feature>
<comment type="subcellular location">
    <subcellularLocation>
        <location evidence="1">Cell membrane</location>
        <topology evidence="1">Multi-pass membrane protein</topology>
    </subcellularLocation>
</comment>
<keyword evidence="4 6" id="KW-1133">Transmembrane helix</keyword>
<dbReference type="GO" id="GO:0005886">
    <property type="term" value="C:plasma membrane"/>
    <property type="evidence" value="ECO:0007669"/>
    <property type="project" value="UniProtKB-SubCell"/>
</dbReference>
<feature type="transmembrane region" description="Helical" evidence="6">
    <location>
        <begin position="93"/>
        <end position="110"/>
    </location>
</feature>
<organism evidence="7 8">
    <name type="scientific">Bartonella taylorii 8TBB</name>
    <dbReference type="NCBI Taxonomy" id="1094560"/>
    <lineage>
        <taxon>Bacteria</taxon>
        <taxon>Pseudomonadati</taxon>
        <taxon>Pseudomonadota</taxon>
        <taxon>Alphaproteobacteria</taxon>
        <taxon>Hyphomicrobiales</taxon>
        <taxon>Bartonellaceae</taxon>
        <taxon>Bartonella</taxon>
    </lineage>
</organism>
<evidence type="ECO:0000313" key="8">
    <source>
        <dbReference type="Proteomes" id="UP000002648"/>
    </source>
</evidence>
<feature type="transmembrane region" description="Helical" evidence="6">
    <location>
        <begin position="7"/>
        <end position="30"/>
    </location>
</feature>
<feature type="transmembrane region" description="Helical" evidence="6">
    <location>
        <begin position="224"/>
        <end position="243"/>
    </location>
</feature>
<feature type="transmembrane region" description="Helical" evidence="6">
    <location>
        <begin position="373"/>
        <end position="397"/>
    </location>
</feature>
<dbReference type="Pfam" id="PF07690">
    <property type="entry name" value="MFS_1"/>
    <property type="match status" value="1"/>
</dbReference>
<accession>A0A9P2S131</accession>
<dbReference type="RefSeq" id="WP_004857588.1">
    <property type="nucleotide sequence ID" value="NZ_JH725050.1"/>
</dbReference>
<dbReference type="EMBL" id="AIMD01000002">
    <property type="protein sequence ID" value="EJF97854.1"/>
    <property type="molecule type" value="Genomic_DNA"/>
</dbReference>
<proteinExistence type="predicted"/>
<comment type="caution">
    <text evidence="7">The sequence shown here is derived from an EMBL/GenBank/DDBJ whole genome shotgun (WGS) entry which is preliminary data.</text>
</comment>
<evidence type="ECO:0000256" key="2">
    <source>
        <dbReference type="ARBA" id="ARBA00022475"/>
    </source>
</evidence>
<protein>
    <submittedName>
        <fullName evidence="7">Uncharacterized protein</fullName>
    </submittedName>
</protein>
<feature type="transmembrane region" description="Helical" evidence="6">
    <location>
        <begin position="280"/>
        <end position="302"/>
    </location>
</feature>
<dbReference type="Proteomes" id="UP000002648">
    <property type="component" value="Unassembled WGS sequence"/>
</dbReference>
<sequence length="407" mass="44794">MLRNSVFLMILVGSLTSFCTGGVLSIGLSLLQLQDTTGETSATLNVVNLIAIGIAGLCLGNVLARYQGFIIGFYSQIVCAGLLSFLLFINNPVLILLVFFLLALLMGVDNPNNNSALNQLVPDPKQKASMFAFYTSCCQFFVIISPLLIYFIIAHLGHEMAIAFVVFIYLLNASLWFRINSIQQINRVKEPSKRATQRAYGVGFRCLWRISALRFLTINRILNNFLYTGSIVLLPLVLASITSDNIKFTAIQNSIFALLALGFVVNGFVSSYYLRKSPSLIRFFVWGAPAFAIIAISSVLYLDFTKYSLYIMGFLLGIGQFYFRVSGITIGQAVTPSENLAEVILVGDASVRIITALFSIVLLYAANFFSFSILYKLCISIGFCAPLFILQGLSIYLKGLAIKKSVA</sequence>
<dbReference type="OrthoDB" id="7922942at2"/>
<feature type="transmembrane region" description="Helical" evidence="6">
    <location>
        <begin position="255"/>
        <end position="274"/>
    </location>
</feature>
<evidence type="ECO:0000256" key="4">
    <source>
        <dbReference type="ARBA" id="ARBA00022989"/>
    </source>
</evidence>
<keyword evidence="3 6" id="KW-0812">Transmembrane</keyword>
<dbReference type="Gene3D" id="1.20.1250.20">
    <property type="entry name" value="MFS general substrate transporter like domains"/>
    <property type="match status" value="1"/>
</dbReference>
<dbReference type="InterPro" id="IPR036259">
    <property type="entry name" value="MFS_trans_sf"/>
</dbReference>
<keyword evidence="8" id="KW-1185">Reference proteome</keyword>
<evidence type="ECO:0000313" key="7">
    <source>
        <dbReference type="EMBL" id="EJF97854.1"/>
    </source>
</evidence>
<feature type="transmembrane region" description="Helical" evidence="6">
    <location>
        <begin position="160"/>
        <end position="179"/>
    </location>
</feature>
<dbReference type="GO" id="GO:0022857">
    <property type="term" value="F:transmembrane transporter activity"/>
    <property type="evidence" value="ECO:0007669"/>
    <property type="project" value="InterPro"/>
</dbReference>
<reference evidence="7 8" key="1">
    <citation type="submission" date="2012-03" db="EMBL/GenBank/DDBJ databases">
        <title>The Genome Sequence of Bartonella taylorii 8TBB.</title>
        <authorList>
            <consortium name="The Broad Institute Genome Sequencing Platform"/>
            <consortium name="The Broad Institute Genome Sequencing Center for Infectious Disease"/>
            <person name="Feldgarden M."/>
            <person name="Kirby J."/>
            <person name="Kosoy M."/>
            <person name="Birtles R."/>
            <person name="Probert W.S."/>
            <person name="Chiaraviglio L."/>
            <person name="Young S.K."/>
            <person name="Zeng Q."/>
            <person name="Gargeya S."/>
            <person name="Fitzgerald M."/>
            <person name="Haas B."/>
            <person name="Abouelleil A."/>
            <person name="Alvarado L."/>
            <person name="Arachchi H.M."/>
            <person name="Berlin A."/>
            <person name="Chapman S.B."/>
            <person name="Gearin G."/>
            <person name="Goldberg J."/>
            <person name="Griggs A."/>
            <person name="Gujja S."/>
            <person name="Hansen M."/>
            <person name="Heiman D."/>
            <person name="Howarth C."/>
            <person name="Larimer J."/>
            <person name="Lui A."/>
            <person name="MacDonald P.J.P."/>
            <person name="McCowen C."/>
            <person name="Montmayeur A."/>
            <person name="Murphy C."/>
            <person name="Neiman D."/>
            <person name="Pearson M."/>
            <person name="Priest M."/>
            <person name="Roberts A."/>
            <person name="Saif S."/>
            <person name="Shea T."/>
            <person name="Sisk P."/>
            <person name="Stolte C."/>
            <person name="Sykes S."/>
            <person name="Wortman J."/>
            <person name="Nusbaum C."/>
            <person name="Birren B."/>
        </authorList>
    </citation>
    <scope>NUCLEOTIDE SEQUENCE [LARGE SCALE GENOMIC DNA]</scope>
    <source>
        <strain evidence="7 8">8TBB</strain>
    </source>
</reference>
<evidence type="ECO:0000256" key="1">
    <source>
        <dbReference type="ARBA" id="ARBA00004651"/>
    </source>
</evidence>
<dbReference type="PANTHER" id="PTHR23513:SF6">
    <property type="entry name" value="MAJOR FACILITATOR SUPERFAMILY ASSOCIATED DOMAIN-CONTAINING PROTEIN"/>
    <property type="match status" value="1"/>
</dbReference>
<dbReference type="PANTHER" id="PTHR23513">
    <property type="entry name" value="INTEGRAL MEMBRANE EFFLUX PROTEIN-RELATED"/>
    <property type="match status" value="1"/>
</dbReference>
<feature type="transmembrane region" description="Helical" evidence="6">
    <location>
        <begin position="131"/>
        <end position="154"/>
    </location>
</feature>
<dbReference type="AlphaFoldDB" id="A0A9P2S131"/>
<evidence type="ECO:0000256" key="3">
    <source>
        <dbReference type="ARBA" id="ARBA00022692"/>
    </source>
</evidence>
<dbReference type="SUPFAM" id="SSF103473">
    <property type="entry name" value="MFS general substrate transporter"/>
    <property type="match status" value="1"/>
</dbReference>
<feature type="transmembrane region" description="Helical" evidence="6">
    <location>
        <begin position="343"/>
        <end position="366"/>
    </location>
</feature>
<name>A0A9P2S131_BARTA</name>
<evidence type="ECO:0000256" key="6">
    <source>
        <dbReference type="SAM" id="Phobius"/>
    </source>
</evidence>
<evidence type="ECO:0000256" key="5">
    <source>
        <dbReference type="ARBA" id="ARBA00023136"/>
    </source>
</evidence>
<feature type="transmembrane region" description="Helical" evidence="6">
    <location>
        <begin position="69"/>
        <end position="87"/>
    </location>
</feature>
<keyword evidence="5 6" id="KW-0472">Membrane</keyword>